<dbReference type="EMBL" id="AFGY01000007">
    <property type="protein sequence ID" value="EGK39685.1"/>
    <property type="molecule type" value="Genomic_DNA"/>
</dbReference>
<evidence type="ECO:0000256" key="1">
    <source>
        <dbReference type="SAM" id="SignalP"/>
    </source>
</evidence>
<feature type="chain" id="PRO_5003325438" evidence="1">
    <location>
        <begin position="18"/>
        <end position="44"/>
    </location>
</feature>
<feature type="signal peptide" evidence="1">
    <location>
        <begin position="1"/>
        <end position="17"/>
    </location>
</feature>
<keyword evidence="1" id="KW-0732">Signal</keyword>
<dbReference type="AlphaFoldDB" id="F5NS41"/>
<organism evidence="2 3">
    <name type="scientific">Shigella flexneri K-227</name>
    <dbReference type="NCBI Taxonomy" id="766147"/>
    <lineage>
        <taxon>Bacteria</taxon>
        <taxon>Pseudomonadati</taxon>
        <taxon>Pseudomonadota</taxon>
        <taxon>Gammaproteobacteria</taxon>
        <taxon>Enterobacterales</taxon>
        <taxon>Enterobacteriaceae</taxon>
        <taxon>Shigella</taxon>
    </lineage>
</organism>
<gene>
    <name evidence="2" type="ORF">SFK227_0936</name>
</gene>
<evidence type="ECO:0000313" key="3">
    <source>
        <dbReference type="Proteomes" id="UP000004520"/>
    </source>
</evidence>
<comment type="caution">
    <text evidence="2">The sequence shown here is derived from an EMBL/GenBank/DDBJ whole genome shotgun (WGS) entry which is preliminary data.</text>
</comment>
<proteinExistence type="predicted"/>
<dbReference type="Proteomes" id="UP000004520">
    <property type="component" value="Unassembled WGS sequence"/>
</dbReference>
<evidence type="ECO:0000313" key="2">
    <source>
        <dbReference type="EMBL" id="EGK39685.1"/>
    </source>
</evidence>
<protein>
    <submittedName>
        <fullName evidence="2">Glucosyl transferase domain protein</fullName>
    </submittedName>
</protein>
<keyword evidence="2" id="KW-0808">Transferase</keyword>
<name>F5NS41_SHIFL</name>
<reference evidence="2 3" key="1">
    <citation type="submission" date="2011-04" db="EMBL/GenBank/DDBJ databases">
        <authorList>
            <person name="Rasko D."/>
            <person name="Redman J."/>
            <person name="Daugherty S.C."/>
            <person name="Tallon L."/>
            <person name="Sadzewicz L."/>
            <person name="Jones K."/>
            <person name="Santana-Cruz I."/>
            <person name="Liu X."/>
        </authorList>
    </citation>
    <scope>NUCLEOTIDE SEQUENCE [LARGE SCALE GENOMIC DNA]</scope>
    <source>
        <strain evidence="2 3">K-227</strain>
    </source>
</reference>
<dbReference type="GO" id="GO:0016740">
    <property type="term" value="F:transferase activity"/>
    <property type="evidence" value="ECO:0007669"/>
    <property type="project" value="UniProtKB-KW"/>
</dbReference>
<sequence>MKVFATLPILIVTFSMAKPQLADSVPQLPTLATGNGSRYFVNIL</sequence>
<accession>F5NS41</accession>